<proteinExistence type="predicted"/>
<protein>
    <submittedName>
        <fullName evidence="2">Uncharacterized protein</fullName>
    </submittedName>
</protein>
<comment type="caution">
    <text evidence="2">The sequence shown here is derived from an EMBL/GenBank/DDBJ whole genome shotgun (WGS) entry which is preliminary data.</text>
</comment>
<organism evidence="2 3">
    <name type="scientific">Paraburkholderia youngii</name>
    <dbReference type="NCBI Taxonomy" id="2782701"/>
    <lineage>
        <taxon>Bacteria</taxon>
        <taxon>Pseudomonadati</taxon>
        <taxon>Pseudomonadota</taxon>
        <taxon>Betaproteobacteria</taxon>
        <taxon>Burkholderiales</taxon>
        <taxon>Burkholderiaceae</taxon>
        <taxon>Paraburkholderia</taxon>
    </lineage>
</organism>
<feature type="chain" id="PRO_5031334081" evidence="1">
    <location>
        <begin position="34"/>
        <end position="116"/>
    </location>
</feature>
<evidence type="ECO:0000313" key="2">
    <source>
        <dbReference type="EMBL" id="MBB5399001.1"/>
    </source>
</evidence>
<reference evidence="2 3" key="1">
    <citation type="submission" date="2020-08" db="EMBL/GenBank/DDBJ databases">
        <title>Genomic Encyclopedia of Type Strains, Phase IV (KMG-V): Genome sequencing to study the core and pangenomes of soil and plant-associated prokaryotes.</title>
        <authorList>
            <person name="Whitman W."/>
        </authorList>
    </citation>
    <scope>NUCLEOTIDE SEQUENCE [LARGE SCALE GENOMIC DNA]</scope>
    <source>
        <strain evidence="2 3">JPY162</strain>
    </source>
</reference>
<gene>
    <name evidence="2" type="ORF">HDG41_001040</name>
</gene>
<dbReference type="EMBL" id="JACHDE010000002">
    <property type="protein sequence ID" value="MBB5399001.1"/>
    <property type="molecule type" value="Genomic_DNA"/>
</dbReference>
<evidence type="ECO:0000313" key="3">
    <source>
        <dbReference type="Proteomes" id="UP000592820"/>
    </source>
</evidence>
<keyword evidence="1" id="KW-0732">Signal</keyword>
<dbReference type="Proteomes" id="UP000592820">
    <property type="component" value="Unassembled WGS sequence"/>
</dbReference>
<accession>A0A7W8P0E9</accession>
<feature type="signal peptide" evidence="1">
    <location>
        <begin position="1"/>
        <end position="33"/>
    </location>
</feature>
<evidence type="ECO:0000256" key="1">
    <source>
        <dbReference type="SAM" id="SignalP"/>
    </source>
</evidence>
<sequence length="116" mass="11817">MSSVRSLQTFRSMMAAAATATIATLCAASDAYAVSDYERPPVVLDTLGGINNGQSGTVLLSAPPAPEPIVAAPPIAAPVELPAESPPPFVVAPYMQLPAGGGVPPRPMPRPVPFPQ</sequence>
<dbReference type="RefSeq" id="WP_260332004.1">
    <property type="nucleotide sequence ID" value="NZ_JACHDE010000002.1"/>
</dbReference>
<name>A0A7W8P0E9_9BURK</name>
<dbReference type="AlphaFoldDB" id="A0A7W8P0E9"/>